<organism evidence="1 2">
    <name type="scientific">Malus baccata</name>
    <name type="common">Siberian crab apple</name>
    <name type="synonym">Pyrus baccata</name>
    <dbReference type="NCBI Taxonomy" id="106549"/>
    <lineage>
        <taxon>Eukaryota</taxon>
        <taxon>Viridiplantae</taxon>
        <taxon>Streptophyta</taxon>
        <taxon>Embryophyta</taxon>
        <taxon>Tracheophyta</taxon>
        <taxon>Spermatophyta</taxon>
        <taxon>Magnoliopsida</taxon>
        <taxon>eudicotyledons</taxon>
        <taxon>Gunneridae</taxon>
        <taxon>Pentapetalae</taxon>
        <taxon>rosids</taxon>
        <taxon>fabids</taxon>
        <taxon>Rosales</taxon>
        <taxon>Rosaceae</taxon>
        <taxon>Amygdaloideae</taxon>
        <taxon>Maleae</taxon>
        <taxon>Malus</taxon>
    </lineage>
</organism>
<evidence type="ECO:0000313" key="2">
    <source>
        <dbReference type="Proteomes" id="UP000315295"/>
    </source>
</evidence>
<accession>A0A540NAE6</accession>
<evidence type="ECO:0000313" key="1">
    <source>
        <dbReference type="EMBL" id="TQE07998.1"/>
    </source>
</evidence>
<dbReference type="AlphaFoldDB" id="A0A540NAE6"/>
<dbReference type="EMBL" id="VIEB01000077">
    <property type="protein sequence ID" value="TQE07998.1"/>
    <property type="molecule type" value="Genomic_DNA"/>
</dbReference>
<gene>
    <name evidence="1" type="ORF">C1H46_006406</name>
</gene>
<protein>
    <submittedName>
        <fullName evidence="1">Uncharacterized protein</fullName>
    </submittedName>
</protein>
<proteinExistence type="predicted"/>
<sequence length="222" mass="24694">MAGFPPNPDDGELWLPSDIFFNEAASSTSTLSRHHFSNTTDNLARQLASLSLLKQYQSPSLSNLQSLHRVRPAVRSTQLDYLTQRYFNLGDSHGFVQKGPIFHGYGTQHLHNHDQFKNPAQLQVGSFLETRNEIQKRQQNRVLPFQGRGNGSMGRFGRVCGGTGVFHPRILHSTTTTTTTATATATASNPEVKGKQGLRNREEIKAIKSVCSNAGLPRDWTY</sequence>
<name>A0A540NAE6_MALBA</name>
<keyword evidence="2" id="KW-1185">Reference proteome</keyword>
<reference evidence="1 2" key="1">
    <citation type="journal article" date="2019" name="G3 (Bethesda)">
        <title>Sequencing of a Wild Apple (Malus baccata) Genome Unravels the Differences Between Cultivated and Wild Apple Species Regarding Disease Resistance and Cold Tolerance.</title>
        <authorList>
            <person name="Chen X."/>
        </authorList>
    </citation>
    <scope>NUCLEOTIDE SEQUENCE [LARGE SCALE GENOMIC DNA]</scope>
    <source>
        <strain evidence="2">cv. Shandingzi</strain>
        <tissue evidence="1">Leaves</tissue>
    </source>
</reference>
<comment type="caution">
    <text evidence="1">The sequence shown here is derived from an EMBL/GenBank/DDBJ whole genome shotgun (WGS) entry which is preliminary data.</text>
</comment>
<dbReference type="Proteomes" id="UP000315295">
    <property type="component" value="Unassembled WGS sequence"/>
</dbReference>